<dbReference type="SMART" id="SM00382">
    <property type="entry name" value="AAA"/>
    <property type="match status" value="1"/>
</dbReference>
<evidence type="ECO:0000256" key="2">
    <source>
        <dbReference type="ARBA" id="ARBA00022448"/>
    </source>
</evidence>
<evidence type="ECO:0000259" key="9">
    <source>
        <dbReference type="PROSITE" id="PS50893"/>
    </source>
</evidence>
<evidence type="ECO:0000256" key="7">
    <source>
        <dbReference type="ARBA" id="ARBA00023136"/>
    </source>
</evidence>
<keyword evidence="7" id="KW-0472">Membrane</keyword>
<dbReference type="InterPro" id="IPR003439">
    <property type="entry name" value="ABC_transporter-like_ATP-bd"/>
</dbReference>
<keyword evidence="4" id="KW-0547">Nucleotide-binding</keyword>
<dbReference type="Proteomes" id="UP000245119">
    <property type="component" value="Linkage Group LG8"/>
</dbReference>
<keyword evidence="5" id="KW-0067">ATP-binding</keyword>
<dbReference type="InterPro" id="IPR003593">
    <property type="entry name" value="AAA+_ATPase"/>
</dbReference>
<keyword evidence="3" id="KW-0812">Transmembrane</keyword>
<dbReference type="PANTHER" id="PTHR11384">
    <property type="entry name" value="ATP-BINDING CASSETTE, SUB-FAMILY D MEMBER"/>
    <property type="match status" value="1"/>
</dbReference>
<dbReference type="GO" id="GO:0015910">
    <property type="term" value="P:long-chain fatty acid import into peroxisome"/>
    <property type="evidence" value="ECO:0007669"/>
    <property type="project" value="TreeGrafter"/>
</dbReference>
<sequence>MHLRVNAESAAFYHAAAIEEDKTNTKLHDLLATQKKLIRWEFVLKFCISSADYLGSILSYIAIAFPIFYGHYDDLPPADMSSLISKNAFVSIYLINCFTTLMDQASSVTDVAGTAHRIGQLFEVLATLTEDQKEHRNSLCRPYSESFQEGSNSVREMTTRYAFEMEGVTYGPPKSSIVCCRGLTLQLKPNSNILVTGDSGCGKTSLIRIISGLWRSYQGSVNLGAGRIPQEIMYLPQKPYLTNGSLWDQIVFPSSETEVIPDDYKIYQYLSAVGLDPLVERIGGLDKDMDWNWHDELSPGEMQRLSFVRLFFHHPPFAILDEATSQVSEDMETILYQTCADLHITLLSVGHRNSIRRFHDFVLHISNDGGWTFQPLSNDHDGSRPDGGGGGEGSQSGHREQRDGAKGGRRAV</sequence>
<dbReference type="GO" id="GO:0016887">
    <property type="term" value="F:ATP hydrolysis activity"/>
    <property type="evidence" value="ECO:0007669"/>
    <property type="project" value="InterPro"/>
</dbReference>
<evidence type="ECO:0000256" key="1">
    <source>
        <dbReference type="ARBA" id="ARBA00008575"/>
    </source>
</evidence>
<feature type="region of interest" description="Disordered" evidence="8">
    <location>
        <begin position="374"/>
        <end position="412"/>
    </location>
</feature>
<evidence type="ECO:0000256" key="6">
    <source>
        <dbReference type="ARBA" id="ARBA00022989"/>
    </source>
</evidence>
<dbReference type="PANTHER" id="PTHR11384:SF59">
    <property type="entry name" value="LYSOSOMAL COBALAMIN TRANSPORTER ABCD4"/>
    <property type="match status" value="1"/>
</dbReference>
<accession>A0A2T7NXX1</accession>
<dbReference type="AlphaFoldDB" id="A0A2T7NXX1"/>
<dbReference type="Pfam" id="PF06472">
    <property type="entry name" value="ABC_membrane_2"/>
    <property type="match status" value="1"/>
</dbReference>
<dbReference type="GO" id="GO:0006635">
    <property type="term" value="P:fatty acid beta-oxidation"/>
    <property type="evidence" value="ECO:0007669"/>
    <property type="project" value="TreeGrafter"/>
</dbReference>
<feature type="compositionally biased region" description="Gly residues" evidence="8">
    <location>
        <begin position="385"/>
        <end position="394"/>
    </location>
</feature>
<dbReference type="OrthoDB" id="422637at2759"/>
<keyword evidence="2" id="KW-0813">Transport</keyword>
<dbReference type="STRING" id="400727.A0A2T7NXX1"/>
<dbReference type="Pfam" id="PF00005">
    <property type="entry name" value="ABC_tran"/>
    <property type="match status" value="1"/>
</dbReference>
<dbReference type="InterPro" id="IPR011527">
    <property type="entry name" value="ABC1_TM_dom"/>
</dbReference>
<keyword evidence="11" id="KW-1185">Reference proteome</keyword>
<proteinExistence type="inferred from homology"/>
<feature type="compositionally biased region" description="Basic and acidic residues" evidence="8">
    <location>
        <begin position="397"/>
        <end position="406"/>
    </location>
</feature>
<dbReference type="PROSITE" id="PS00211">
    <property type="entry name" value="ABC_TRANSPORTER_1"/>
    <property type="match status" value="1"/>
</dbReference>
<dbReference type="CDD" id="cd03223">
    <property type="entry name" value="ABCD_peroxisomal_ALDP"/>
    <property type="match status" value="1"/>
</dbReference>
<reference evidence="10 11" key="1">
    <citation type="submission" date="2018-04" db="EMBL/GenBank/DDBJ databases">
        <title>The genome of golden apple snail Pomacea canaliculata provides insight into stress tolerance and invasive adaptation.</title>
        <authorList>
            <person name="Liu C."/>
            <person name="Liu B."/>
            <person name="Ren Y."/>
            <person name="Zhang Y."/>
            <person name="Wang H."/>
            <person name="Li S."/>
            <person name="Jiang F."/>
            <person name="Yin L."/>
            <person name="Zhang G."/>
            <person name="Qian W."/>
            <person name="Fan W."/>
        </authorList>
    </citation>
    <scope>NUCLEOTIDE SEQUENCE [LARGE SCALE GENOMIC DNA]</scope>
    <source>
        <strain evidence="10">SZHN2017</strain>
        <tissue evidence="10">Muscle</tissue>
    </source>
</reference>
<evidence type="ECO:0000256" key="8">
    <source>
        <dbReference type="SAM" id="MobiDB-lite"/>
    </source>
</evidence>
<dbReference type="GO" id="GO:0005324">
    <property type="term" value="F:long-chain fatty acid transmembrane transporter activity"/>
    <property type="evidence" value="ECO:0007669"/>
    <property type="project" value="TreeGrafter"/>
</dbReference>
<comment type="caution">
    <text evidence="10">The sequence shown here is derived from an EMBL/GenBank/DDBJ whole genome shotgun (WGS) entry which is preliminary data.</text>
</comment>
<dbReference type="GO" id="GO:0042760">
    <property type="term" value="P:very long-chain fatty acid catabolic process"/>
    <property type="evidence" value="ECO:0007669"/>
    <property type="project" value="TreeGrafter"/>
</dbReference>
<evidence type="ECO:0000256" key="3">
    <source>
        <dbReference type="ARBA" id="ARBA00022692"/>
    </source>
</evidence>
<dbReference type="GO" id="GO:0140359">
    <property type="term" value="F:ABC-type transporter activity"/>
    <property type="evidence" value="ECO:0007669"/>
    <property type="project" value="InterPro"/>
</dbReference>
<dbReference type="InterPro" id="IPR050835">
    <property type="entry name" value="ABC_transporter_sub-D"/>
</dbReference>
<organism evidence="10 11">
    <name type="scientific">Pomacea canaliculata</name>
    <name type="common">Golden apple snail</name>
    <dbReference type="NCBI Taxonomy" id="400727"/>
    <lineage>
        <taxon>Eukaryota</taxon>
        <taxon>Metazoa</taxon>
        <taxon>Spiralia</taxon>
        <taxon>Lophotrochozoa</taxon>
        <taxon>Mollusca</taxon>
        <taxon>Gastropoda</taxon>
        <taxon>Caenogastropoda</taxon>
        <taxon>Architaenioglossa</taxon>
        <taxon>Ampullarioidea</taxon>
        <taxon>Ampullariidae</taxon>
        <taxon>Pomacea</taxon>
    </lineage>
</organism>
<evidence type="ECO:0000256" key="5">
    <source>
        <dbReference type="ARBA" id="ARBA00022840"/>
    </source>
</evidence>
<dbReference type="InterPro" id="IPR017871">
    <property type="entry name" value="ABC_transporter-like_CS"/>
</dbReference>
<dbReference type="Gene3D" id="3.40.50.300">
    <property type="entry name" value="P-loop containing nucleotide triphosphate hydrolases"/>
    <property type="match status" value="1"/>
</dbReference>
<comment type="similarity">
    <text evidence="1">Belongs to the ABC transporter superfamily. ABCD family. Peroxisomal fatty acyl CoA transporter (TC 3.A.1.203) subfamily.</text>
</comment>
<evidence type="ECO:0000313" key="11">
    <source>
        <dbReference type="Proteomes" id="UP000245119"/>
    </source>
</evidence>
<gene>
    <name evidence="10" type="ORF">C0Q70_13696</name>
</gene>
<keyword evidence="6" id="KW-1133">Transmembrane helix</keyword>
<feature type="domain" description="ABC transporter" evidence="9">
    <location>
        <begin position="163"/>
        <end position="411"/>
    </location>
</feature>
<dbReference type="GO" id="GO:0005778">
    <property type="term" value="C:peroxisomal membrane"/>
    <property type="evidence" value="ECO:0007669"/>
    <property type="project" value="TreeGrafter"/>
</dbReference>
<name>A0A2T7NXX1_POMCA</name>
<dbReference type="InterPro" id="IPR027417">
    <property type="entry name" value="P-loop_NTPase"/>
</dbReference>
<dbReference type="EMBL" id="PZQS01000008">
    <property type="protein sequence ID" value="PVD26028.1"/>
    <property type="molecule type" value="Genomic_DNA"/>
</dbReference>
<evidence type="ECO:0000256" key="4">
    <source>
        <dbReference type="ARBA" id="ARBA00022741"/>
    </source>
</evidence>
<protein>
    <recommendedName>
        <fullName evidence="9">ABC transporter domain-containing protein</fullName>
    </recommendedName>
</protein>
<dbReference type="GO" id="GO:0005524">
    <property type="term" value="F:ATP binding"/>
    <property type="evidence" value="ECO:0007669"/>
    <property type="project" value="UniProtKB-KW"/>
</dbReference>
<dbReference type="PROSITE" id="PS50893">
    <property type="entry name" value="ABC_TRANSPORTER_2"/>
    <property type="match status" value="1"/>
</dbReference>
<evidence type="ECO:0000313" key="10">
    <source>
        <dbReference type="EMBL" id="PVD26028.1"/>
    </source>
</evidence>
<dbReference type="GO" id="GO:0007031">
    <property type="term" value="P:peroxisome organization"/>
    <property type="evidence" value="ECO:0007669"/>
    <property type="project" value="TreeGrafter"/>
</dbReference>
<dbReference type="SUPFAM" id="SSF52540">
    <property type="entry name" value="P-loop containing nucleoside triphosphate hydrolases"/>
    <property type="match status" value="1"/>
</dbReference>